<keyword evidence="3" id="KW-1185">Reference proteome</keyword>
<dbReference type="PANTHER" id="PTHR34145:SF28">
    <property type="entry name" value="F-BOX DOMAIN-CONTAINING PROTEIN"/>
    <property type="match status" value="1"/>
</dbReference>
<organism evidence="2 3">
    <name type="scientific">Liquidambar formosana</name>
    <name type="common">Formosan gum</name>
    <dbReference type="NCBI Taxonomy" id="63359"/>
    <lineage>
        <taxon>Eukaryota</taxon>
        <taxon>Viridiplantae</taxon>
        <taxon>Streptophyta</taxon>
        <taxon>Embryophyta</taxon>
        <taxon>Tracheophyta</taxon>
        <taxon>Spermatophyta</taxon>
        <taxon>Magnoliopsida</taxon>
        <taxon>eudicotyledons</taxon>
        <taxon>Gunneridae</taxon>
        <taxon>Pentapetalae</taxon>
        <taxon>Saxifragales</taxon>
        <taxon>Altingiaceae</taxon>
        <taxon>Liquidambar</taxon>
    </lineage>
</organism>
<evidence type="ECO:0000313" key="2">
    <source>
        <dbReference type="EMBL" id="KAK9285741.1"/>
    </source>
</evidence>
<protein>
    <recommendedName>
        <fullName evidence="1">F-box domain-containing protein</fullName>
    </recommendedName>
</protein>
<dbReference type="EMBL" id="JBBPBK010000005">
    <property type="protein sequence ID" value="KAK9285741.1"/>
    <property type="molecule type" value="Genomic_DNA"/>
</dbReference>
<dbReference type="PANTHER" id="PTHR34145">
    <property type="entry name" value="OS02G0105600 PROTEIN"/>
    <property type="match status" value="1"/>
</dbReference>
<reference evidence="2 3" key="1">
    <citation type="journal article" date="2024" name="Plant J.">
        <title>Genome sequences and population genomics reveal climatic adaptation and genomic divergence between two closely related sweetgum species.</title>
        <authorList>
            <person name="Xu W.Q."/>
            <person name="Ren C.Q."/>
            <person name="Zhang X.Y."/>
            <person name="Comes H.P."/>
            <person name="Liu X.H."/>
            <person name="Li Y.G."/>
            <person name="Kettle C.J."/>
            <person name="Jalonen R."/>
            <person name="Gaisberger H."/>
            <person name="Ma Y.Z."/>
            <person name="Qiu Y.X."/>
        </authorList>
    </citation>
    <scope>NUCLEOTIDE SEQUENCE [LARGE SCALE GENOMIC DNA]</scope>
    <source>
        <strain evidence="2">Hangzhou</strain>
    </source>
</reference>
<accession>A0AAP0RVV9</accession>
<dbReference type="SUPFAM" id="SSF81383">
    <property type="entry name" value="F-box domain"/>
    <property type="match status" value="1"/>
</dbReference>
<sequence>MKGERILRPKLCSNTRCLGSRKTCGIALAAHCRRESTVEKAMAMAMAMANGEVMKRRKLKNSDDDGQIKAVDQIWDLPEQILHHIMSFLPATDVNKTIILSKTFRSVWSSYPIIDFDDDLLQKRSGLYGSPIERINKFLNFLHVCLQFREPNSRIQKLRLRVTLSDAVQWDNRIDRWIGFAVDHNVEELDLDIKNKDHLFYKLPQAVFSSKSITSLKLKGFRLEPRDLILSCPLIQDLSLRCCDGLKYFTASSARLRTIKLDNCYGLRRIEIEALYLQSFLYGDAETEFLQNAKNIKVSGTKLETLELDHCKGLQKIEITALNLQSFLYKGHSRPCEINIAACKLLKDLRLVNANITDSWFEDHVSPLLLENLKLDGCRKLERIKISNKQLKSFHLLACNKLKEAEIDAPNLQSFQYNGGSRPCQINVDSCKLLKDLMLVNAKVTDRWFEDHVSRLLLLENLKLDSCNMLERIKISNQQLKSFHLLGCNKLVEAEIDAPTLISLSYGDLKLSLHPLMTFIISSSLVNAKLSLGETSLTTKYFVDLRNLLRFFGHCKILTLLCESDEVLIFPDELRDDLLPPLYDLKHLKIEVSSKSINYARLVSSLLWLAPRTETISFVSGNIEKSIKLKYEKMVAKQEESDCCKSRPIKCWRHHLKQVTMQNFENVDDKKGLLEFFSTNAKMLDTIYDNSRVYRIAGGKYSEQR</sequence>
<dbReference type="SMART" id="SM00256">
    <property type="entry name" value="FBOX"/>
    <property type="match status" value="1"/>
</dbReference>
<dbReference type="Pfam" id="PF00646">
    <property type="entry name" value="F-box"/>
    <property type="match status" value="1"/>
</dbReference>
<dbReference type="PROSITE" id="PS50181">
    <property type="entry name" value="FBOX"/>
    <property type="match status" value="1"/>
</dbReference>
<dbReference type="Pfam" id="PF23622">
    <property type="entry name" value="LRR_At1g61320_AtMIF1"/>
    <property type="match status" value="3"/>
</dbReference>
<dbReference type="InterPro" id="IPR001810">
    <property type="entry name" value="F-box_dom"/>
</dbReference>
<dbReference type="InterPro" id="IPR036047">
    <property type="entry name" value="F-box-like_dom_sf"/>
</dbReference>
<evidence type="ECO:0000313" key="3">
    <source>
        <dbReference type="Proteomes" id="UP001415857"/>
    </source>
</evidence>
<gene>
    <name evidence="2" type="ORF">L1049_024940</name>
</gene>
<dbReference type="InterPro" id="IPR053772">
    <property type="entry name" value="At1g61320/At1g61330-like"/>
</dbReference>
<comment type="caution">
    <text evidence="2">The sequence shown here is derived from an EMBL/GenBank/DDBJ whole genome shotgun (WGS) entry which is preliminary data.</text>
</comment>
<evidence type="ECO:0000259" key="1">
    <source>
        <dbReference type="PROSITE" id="PS50181"/>
    </source>
</evidence>
<dbReference type="Proteomes" id="UP001415857">
    <property type="component" value="Unassembled WGS sequence"/>
</dbReference>
<dbReference type="InterPro" id="IPR032675">
    <property type="entry name" value="LRR_dom_sf"/>
</dbReference>
<feature type="domain" description="F-box" evidence="1">
    <location>
        <begin position="71"/>
        <end position="124"/>
    </location>
</feature>
<dbReference type="AlphaFoldDB" id="A0AAP0RVV9"/>
<name>A0AAP0RVV9_LIQFO</name>
<proteinExistence type="predicted"/>
<dbReference type="InterPro" id="IPR055357">
    <property type="entry name" value="LRR_At1g61320_AtMIF1"/>
</dbReference>
<dbReference type="SUPFAM" id="SSF52058">
    <property type="entry name" value="L domain-like"/>
    <property type="match status" value="1"/>
</dbReference>
<dbReference type="Gene3D" id="3.80.10.10">
    <property type="entry name" value="Ribonuclease Inhibitor"/>
    <property type="match status" value="1"/>
</dbReference>